<organism evidence="1 2">
    <name type="scientific">Elysia crispata</name>
    <name type="common">lettuce slug</name>
    <dbReference type="NCBI Taxonomy" id="231223"/>
    <lineage>
        <taxon>Eukaryota</taxon>
        <taxon>Metazoa</taxon>
        <taxon>Spiralia</taxon>
        <taxon>Lophotrochozoa</taxon>
        <taxon>Mollusca</taxon>
        <taxon>Gastropoda</taxon>
        <taxon>Heterobranchia</taxon>
        <taxon>Euthyneura</taxon>
        <taxon>Panpulmonata</taxon>
        <taxon>Sacoglossa</taxon>
        <taxon>Placobranchoidea</taxon>
        <taxon>Plakobranchidae</taxon>
        <taxon>Elysia</taxon>
    </lineage>
</organism>
<proteinExistence type="predicted"/>
<gene>
    <name evidence="1" type="ORF">RRG08_031283</name>
</gene>
<protein>
    <submittedName>
        <fullName evidence="1">Uncharacterized protein</fullName>
    </submittedName>
</protein>
<comment type="caution">
    <text evidence="1">The sequence shown here is derived from an EMBL/GenBank/DDBJ whole genome shotgun (WGS) entry which is preliminary data.</text>
</comment>
<evidence type="ECO:0000313" key="1">
    <source>
        <dbReference type="EMBL" id="KAK3788627.1"/>
    </source>
</evidence>
<dbReference type="AlphaFoldDB" id="A0AAE1DZN4"/>
<name>A0AAE1DZN4_9GAST</name>
<evidence type="ECO:0000313" key="2">
    <source>
        <dbReference type="Proteomes" id="UP001283361"/>
    </source>
</evidence>
<dbReference type="Proteomes" id="UP001283361">
    <property type="component" value="Unassembled WGS sequence"/>
</dbReference>
<dbReference type="EMBL" id="JAWDGP010001753">
    <property type="protein sequence ID" value="KAK3788627.1"/>
    <property type="molecule type" value="Genomic_DNA"/>
</dbReference>
<reference evidence="1" key="1">
    <citation type="journal article" date="2023" name="G3 (Bethesda)">
        <title>A reference genome for the long-term kleptoplast-retaining sea slug Elysia crispata morphotype clarki.</title>
        <authorList>
            <person name="Eastman K.E."/>
            <person name="Pendleton A.L."/>
            <person name="Shaikh M.A."/>
            <person name="Suttiyut T."/>
            <person name="Ogas R."/>
            <person name="Tomko P."/>
            <person name="Gavelis G."/>
            <person name="Widhalm J.R."/>
            <person name="Wisecaver J.H."/>
        </authorList>
    </citation>
    <scope>NUCLEOTIDE SEQUENCE</scope>
    <source>
        <strain evidence="1">ECLA1</strain>
    </source>
</reference>
<accession>A0AAE1DZN4</accession>
<keyword evidence="2" id="KW-1185">Reference proteome</keyword>
<sequence length="230" mass="25314">MQIKEEVRVMGVLVSGTIRRNYESSMIIAKLCFTVGVWSSYGGTHDWGLTVARPGQSEMARCWLISNCACHAKRHGPMSILACGEDAGGQTVRGPLGDHRRDNNSSSITSGCSSDYSIISKAVIVLPPWLSKMSASISNQRTLQQLLSGYSLKPPPPPLSLPFNPSLPLLIPRSTDTETGFYRSLFTSFRVFQTSMCLLPPSTATRATLLCLTMNYSFCFWVFSKSFNII</sequence>